<evidence type="ECO:0000256" key="5">
    <source>
        <dbReference type="HAMAP-Rule" id="MF_00602"/>
    </source>
</evidence>
<dbReference type="InterPro" id="IPR014746">
    <property type="entry name" value="Gln_synth/guanido_kin_cat_dom"/>
</dbReference>
<dbReference type="GO" id="GO:0005615">
    <property type="term" value="C:extracellular space"/>
    <property type="evidence" value="ECO:0007669"/>
    <property type="project" value="TreeGrafter"/>
</dbReference>
<dbReference type="PROSITE" id="PS51510">
    <property type="entry name" value="PHOSPHAGEN_KINASE_C"/>
    <property type="match status" value="1"/>
</dbReference>
<reference evidence="9" key="1">
    <citation type="submission" date="2015-04" db="EMBL/GenBank/DDBJ databases">
        <authorList>
            <person name="Schardt J."/>
            <person name="Mueller-Herbst S."/>
            <person name="Scherer S."/>
            <person name="Huptas C."/>
        </authorList>
    </citation>
    <scope>NUCLEOTIDE SEQUENCE [LARGE SCALE GENOMIC DNA]</scope>
    <source>
        <strain evidence="9">Kiel-L1</strain>
    </source>
</reference>
<dbReference type="Pfam" id="PF00217">
    <property type="entry name" value="ATP-gua_Ptrans"/>
    <property type="match status" value="1"/>
</dbReference>
<dbReference type="InterPro" id="IPR023660">
    <property type="entry name" value="Arg_Kinase"/>
</dbReference>
<dbReference type="PANTHER" id="PTHR11547">
    <property type="entry name" value="ARGININE OR CREATINE KINASE"/>
    <property type="match status" value="1"/>
</dbReference>
<name>A0A3D8TJI6_9LIST</name>
<evidence type="ECO:0000256" key="1">
    <source>
        <dbReference type="ARBA" id="ARBA00022679"/>
    </source>
</evidence>
<dbReference type="PANTHER" id="PTHR11547:SF38">
    <property type="entry name" value="ARGININE KINASE 1-RELATED"/>
    <property type="match status" value="1"/>
</dbReference>
<evidence type="ECO:0000313" key="9">
    <source>
        <dbReference type="Proteomes" id="UP000257055"/>
    </source>
</evidence>
<dbReference type="InterPro" id="IPR022414">
    <property type="entry name" value="ATP-guanido_PTrfase_cat"/>
</dbReference>
<proteinExistence type="inferred from homology"/>
<comment type="catalytic activity">
    <reaction evidence="5">
        <text>L-arginyl-[protein] + ATP = N(omega)-phospho-L-arginyl-[protein] + ADP + H(+)</text>
        <dbReference type="Rhea" id="RHEA:43384"/>
        <dbReference type="Rhea" id="RHEA-COMP:10532"/>
        <dbReference type="Rhea" id="RHEA-COMP:10533"/>
        <dbReference type="ChEBI" id="CHEBI:15378"/>
        <dbReference type="ChEBI" id="CHEBI:29965"/>
        <dbReference type="ChEBI" id="CHEBI:30616"/>
        <dbReference type="ChEBI" id="CHEBI:83226"/>
        <dbReference type="ChEBI" id="CHEBI:456216"/>
        <dbReference type="EC" id="2.7.14.1"/>
    </reaction>
</comment>
<dbReference type="GO" id="GO:1990424">
    <property type="term" value="F:protein arginine kinase activity"/>
    <property type="evidence" value="ECO:0007669"/>
    <property type="project" value="UniProtKB-EC"/>
</dbReference>
<dbReference type="CDD" id="cd07930">
    <property type="entry name" value="bacterial_phosphagen_kinase"/>
    <property type="match status" value="1"/>
</dbReference>
<keyword evidence="4 5" id="KW-0067">ATP-binding</keyword>
<dbReference type="Proteomes" id="UP000257055">
    <property type="component" value="Unassembled WGS sequence"/>
</dbReference>
<feature type="binding site" evidence="5 6">
    <location>
        <position position="83"/>
    </location>
    <ligand>
        <name>ATP</name>
        <dbReference type="ChEBI" id="CHEBI:30616"/>
    </ligand>
</feature>
<dbReference type="GO" id="GO:0004111">
    <property type="term" value="F:creatine kinase activity"/>
    <property type="evidence" value="ECO:0007669"/>
    <property type="project" value="InterPro"/>
</dbReference>
<organism evidence="8 9">
    <name type="scientific">Listeria kieliensis</name>
    <dbReference type="NCBI Taxonomy" id="1621700"/>
    <lineage>
        <taxon>Bacteria</taxon>
        <taxon>Bacillati</taxon>
        <taxon>Bacillota</taxon>
        <taxon>Bacilli</taxon>
        <taxon>Bacillales</taxon>
        <taxon>Listeriaceae</taxon>
        <taxon>Listeria</taxon>
    </lineage>
</organism>
<comment type="function">
    <text evidence="5">Catalyzes the specific phosphorylation of arginine residues in proteins.</text>
</comment>
<feature type="binding site" evidence="5 6">
    <location>
        <position position="117"/>
    </location>
    <ligand>
        <name>ATP</name>
        <dbReference type="ChEBI" id="CHEBI:30616"/>
    </ligand>
</feature>
<feature type="binding site" evidence="5 6">
    <location>
        <begin position="28"/>
        <end position="32"/>
    </location>
    <ligand>
        <name>ATP</name>
        <dbReference type="ChEBI" id="CHEBI:30616"/>
    </ligand>
</feature>
<protein>
    <recommendedName>
        <fullName evidence="5">Protein-arginine kinase</fullName>
        <ecNumber evidence="5">2.7.14.1</ecNumber>
    </recommendedName>
</protein>
<feature type="binding site" evidence="5 6">
    <location>
        <begin position="168"/>
        <end position="172"/>
    </location>
    <ligand>
        <name>ATP</name>
        <dbReference type="ChEBI" id="CHEBI:30616"/>
    </ligand>
</feature>
<accession>A0A3D8TJI6</accession>
<sequence length="344" mass="39255">MTEQNRVFAPMLSSWLSKDGDDADVVLSSRVRIARNFEDELFPFYEQRDAVVERVKCVLDDSFLLFKMEELGILDRALLVEKHLISPYLMNESEHGAVFISPTENVSIMTNEEDHLRVQCLEPGLRLFDALENALRMTGQIEQAYPFAFHKEFGYLTSCITNLGTGLRASVMVHLPGLVATKRLKKIAEALRSIGFVIRGIYGEGSRSESNIFQISNQVTLGKTEEDIVSDLTQIMEQVIMQERVSRTSLKQKFHISLEDRVYRAYGVLKNSRVISTQESGEAISELRLGIELGYFEHISRQKINELLIFSQPAFLRKARGQDMDELEEKVIRASVIRDILEEV</sequence>
<keyword evidence="9" id="KW-1185">Reference proteome</keyword>
<evidence type="ECO:0000256" key="3">
    <source>
        <dbReference type="ARBA" id="ARBA00022777"/>
    </source>
</evidence>
<keyword evidence="1 5" id="KW-0808">Transferase</keyword>
<dbReference type="SUPFAM" id="SSF55931">
    <property type="entry name" value="Glutamine synthetase/guanido kinase"/>
    <property type="match status" value="1"/>
</dbReference>
<dbReference type="EC" id="2.7.14.1" evidence="5"/>
<comment type="similarity">
    <text evidence="5 6">Belongs to the ATP:guanido phosphotransferase family.</text>
</comment>
<evidence type="ECO:0000259" key="7">
    <source>
        <dbReference type="PROSITE" id="PS51510"/>
    </source>
</evidence>
<dbReference type="RefSeq" id="WP_115754090.1">
    <property type="nucleotide sequence ID" value="NZ_LARY01000005.1"/>
</dbReference>
<evidence type="ECO:0000256" key="2">
    <source>
        <dbReference type="ARBA" id="ARBA00022741"/>
    </source>
</evidence>
<dbReference type="AlphaFoldDB" id="A0A3D8TJI6"/>
<gene>
    <name evidence="5" type="primary">mcsB</name>
    <name evidence="8" type="ORF">UR08_12840</name>
</gene>
<evidence type="ECO:0000256" key="4">
    <source>
        <dbReference type="ARBA" id="ARBA00022840"/>
    </source>
</evidence>
<dbReference type="Gene3D" id="3.30.590.10">
    <property type="entry name" value="Glutamine synthetase/guanido kinase, catalytic domain"/>
    <property type="match status" value="1"/>
</dbReference>
<dbReference type="EMBL" id="LARY01000005">
    <property type="protein sequence ID" value="RDW99081.1"/>
    <property type="molecule type" value="Genomic_DNA"/>
</dbReference>
<feature type="domain" description="Phosphagen kinase C-terminal" evidence="7">
    <location>
        <begin position="25"/>
        <end position="246"/>
    </location>
</feature>
<comment type="caution">
    <text evidence="8">The sequence shown here is derived from an EMBL/GenBank/DDBJ whole genome shotgun (WGS) entry which is preliminary data.</text>
</comment>
<dbReference type="GO" id="GO:0005524">
    <property type="term" value="F:ATP binding"/>
    <property type="evidence" value="ECO:0007669"/>
    <property type="project" value="UniProtKB-UniRule"/>
</dbReference>
<feature type="binding site" evidence="5 6">
    <location>
        <begin position="199"/>
        <end position="204"/>
    </location>
    <ligand>
        <name>ATP</name>
        <dbReference type="ChEBI" id="CHEBI:30616"/>
    </ligand>
</feature>
<dbReference type="HAMAP" id="MF_00602">
    <property type="entry name" value="Prot_Arg_kinase"/>
    <property type="match status" value="1"/>
</dbReference>
<evidence type="ECO:0000313" key="8">
    <source>
        <dbReference type="EMBL" id="RDW99081.1"/>
    </source>
</evidence>
<keyword evidence="3 5" id="KW-0418">Kinase</keyword>
<dbReference type="GO" id="GO:0046314">
    <property type="term" value="P:phosphocreatine biosynthetic process"/>
    <property type="evidence" value="ECO:0007669"/>
    <property type="project" value="InterPro"/>
</dbReference>
<evidence type="ECO:0000256" key="6">
    <source>
        <dbReference type="PROSITE-ProRule" id="PRU00843"/>
    </source>
</evidence>
<dbReference type="InterPro" id="IPR000749">
    <property type="entry name" value="ATP-guanido_PTrfase"/>
</dbReference>
<comment type="caution">
    <text evidence="5">Lacks conserved residue(s) required for the propagation of feature annotation.</text>
</comment>
<keyword evidence="2 5" id="KW-0547">Nucleotide-binding</keyword>